<accession>A0A3S8U945</accession>
<evidence type="ECO:0008006" key="4">
    <source>
        <dbReference type="Google" id="ProtNLM"/>
    </source>
</evidence>
<evidence type="ECO:0000256" key="1">
    <source>
        <dbReference type="SAM" id="SignalP"/>
    </source>
</evidence>
<organism evidence="2 3">
    <name type="scientific">Tabrizicola piscis</name>
    <dbReference type="NCBI Taxonomy" id="2494374"/>
    <lineage>
        <taxon>Bacteria</taxon>
        <taxon>Pseudomonadati</taxon>
        <taxon>Pseudomonadota</taxon>
        <taxon>Alphaproteobacteria</taxon>
        <taxon>Rhodobacterales</taxon>
        <taxon>Paracoccaceae</taxon>
        <taxon>Tabrizicola</taxon>
    </lineage>
</organism>
<name>A0A3S8U945_9RHOB</name>
<evidence type="ECO:0000313" key="3">
    <source>
        <dbReference type="Proteomes" id="UP000282002"/>
    </source>
</evidence>
<gene>
    <name evidence="2" type="ORF">EI545_15400</name>
</gene>
<proteinExistence type="predicted"/>
<dbReference type="AlphaFoldDB" id="A0A3S8U945"/>
<dbReference type="KEGG" id="taw:EI545_15400"/>
<sequence>MMMKSLTLAAILAVCLPVGLAVAGPISKACMASDRGAGKRTLCTCIQQAADATLSGSDQRRAAKFFRDPENAHATWVSQSASDDAFWERYKSFGATAEAYCAG</sequence>
<dbReference type="Proteomes" id="UP000282002">
    <property type="component" value="Chromosome"/>
</dbReference>
<feature type="signal peptide" evidence="1">
    <location>
        <begin position="1"/>
        <end position="23"/>
    </location>
</feature>
<reference evidence="2 3" key="1">
    <citation type="submission" date="2018-12" db="EMBL/GenBank/DDBJ databases">
        <title>Complete genome sequencing of Tabrizicola sp. K13M18.</title>
        <authorList>
            <person name="Bae J.-W."/>
        </authorList>
    </citation>
    <scope>NUCLEOTIDE SEQUENCE [LARGE SCALE GENOMIC DNA]</scope>
    <source>
        <strain evidence="2 3">K13M18</strain>
    </source>
</reference>
<feature type="chain" id="PRO_5019057513" description="Arginine transporter" evidence="1">
    <location>
        <begin position="24"/>
        <end position="103"/>
    </location>
</feature>
<keyword evidence="3" id="KW-1185">Reference proteome</keyword>
<keyword evidence="1" id="KW-0732">Signal</keyword>
<dbReference type="OrthoDB" id="7659053at2"/>
<dbReference type="EMBL" id="CP034328">
    <property type="protein sequence ID" value="AZL60093.1"/>
    <property type="molecule type" value="Genomic_DNA"/>
</dbReference>
<evidence type="ECO:0000313" key="2">
    <source>
        <dbReference type="EMBL" id="AZL60093.1"/>
    </source>
</evidence>
<protein>
    <recommendedName>
        <fullName evidence="4">Arginine transporter</fullName>
    </recommendedName>
</protein>